<keyword evidence="1" id="KW-0812">Transmembrane</keyword>
<feature type="transmembrane region" description="Helical" evidence="1">
    <location>
        <begin position="12"/>
        <end position="29"/>
    </location>
</feature>
<name>A0A7D6ZV70_9CLOT</name>
<proteinExistence type="predicted"/>
<gene>
    <name evidence="2" type="ORF">HZF06_13045</name>
</gene>
<evidence type="ECO:0000313" key="2">
    <source>
        <dbReference type="EMBL" id="QLY78022.1"/>
    </source>
</evidence>
<organism evidence="2 3">
    <name type="scientific">Clostridium intestinale</name>
    <dbReference type="NCBI Taxonomy" id="36845"/>
    <lineage>
        <taxon>Bacteria</taxon>
        <taxon>Bacillati</taxon>
        <taxon>Bacillota</taxon>
        <taxon>Clostridia</taxon>
        <taxon>Eubacteriales</taxon>
        <taxon>Clostridiaceae</taxon>
        <taxon>Clostridium</taxon>
    </lineage>
</organism>
<protein>
    <submittedName>
        <fullName evidence="2">Uncharacterized protein</fullName>
    </submittedName>
</protein>
<keyword evidence="1" id="KW-0472">Membrane</keyword>
<dbReference type="AlphaFoldDB" id="A0A7D6ZV70"/>
<evidence type="ECO:0000313" key="3">
    <source>
        <dbReference type="Proteomes" id="UP000512286"/>
    </source>
</evidence>
<dbReference type="KEGG" id="cint:HZF06_13045"/>
<sequence>MKSSMYENPVRSAIILDAFVLYMLIGTILDNQYHFTVLLIMLGVVNNQIINKGQNLNKKKKNIIHFSFFLTMGIFLIFALYMHNVRYR</sequence>
<dbReference type="EMBL" id="CP059378">
    <property type="protein sequence ID" value="QLY78022.1"/>
    <property type="molecule type" value="Genomic_DNA"/>
</dbReference>
<reference evidence="2 3" key="1">
    <citation type="submission" date="2020-07" db="EMBL/GenBank/DDBJ databases">
        <title>Electron transfer.</title>
        <authorList>
            <person name="Huang L."/>
            <person name="Liu X."/>
            <person name="Zhou S."/>
        </authorList>
    </citation>
    <scope>NUCLEOTIDE SEQUENCE [LARGE SCALE GENOMIC DNA]</scope>
    <source>
        <strain evidence="2 3">Lx1</strain>
    </source>
</reference>
<evidence type="ECO:0000256" key="1">
    <source>
        <dbReference type="SAM" id="Phobius"/>
    </source>
</evidence>
<feature type="transmembrane region" description="Helical" evidence="1">
    <location>
        <begin position="35"/>
        <end position="51"/>
    </location>
</feature>
<feature type="transmembrane region" description="Helical" evidence="1">
    <location>
        <begin position="63"/>
        <end position="82"/>
    </location>
</feature>
<accession>A0A7D6ZV70</accession>
<keyword evidence="1" id="KW-1133">Transmembrane helix</keyword>
<dbReference type="Proteomes" id="UP000512286">
    <property type="component" value="Chromosome"/>
</dbReference>
<dbReference type="RefSeq" id="WP_181600492.1">
    <property type="nucleotide sequence ID" value="NZ_CP059378.1"/>
</dbReference>